<dbReference type="SUPFAM" id="SSF56112">
    <property type="entry name" value="Protein kinase-like (PK-like)"/>
    <property type="match status" value="1"/>
</dbReference>
<feature type="domain" description="Protein kinase" evidence="15">
    <location>
        <begin position="127"/>
        <end position="405"/>
    </location>
</feature>
<feature type="region of interest" description="Disordered" evidence="14">
    <location>
        <begin position="56"/>
        <end position="105"/>
    </location>
</feature>
<keyword evidence="5" id="KW-0418">Kinase</keyword>
<sequence>MSFAGQDVSVTQKSRAGESGLFQPSSLKRKNLKKLTLGGAVGAGRGLRADNSVPVGVASSSSNGLEVSRGLNGISSVDTRGYGSTSVSPTSEPSSAGITPTEEVSGLTSDLENMSLFQDTTIELQDLVQLGKIGSGNSGTVLKTLHVPDSRIIAKKSIPVENKPLVKSQLMRELSIMRSVKPHDNIVGFFGAFYTASTSNEIVILMEYMDCGSLDKIMSTYKAFVARGIQSSTENWFSEPVLSKISFAVLNGLLYLYRGYKIIHRDIKPSNVLINSKGCVKICDFGVSKKLINSIADTFVGTSTYMSPERIQGSVYSTKGDVWSLGLMIIELVTGEFPLGGHSDTPEGILDLLQRIVNEPPPRLPPQLPNGLQYSREMFDFVNRCCVKEERERSSLQELLCHDFIEKGRSQGDREFRHWCKRIKKWLKEDKMLRREEQERAKLVKRQLESAANAATAARHR</sequence>
<feature type="binding site" evidence="12">
    <location>
        <position position="156"/>
    </location>
    <ligand>
        <name>ATP</name>
        <dbReference type="ChEBI" id="CHEBI:30616"/>
    </ligand>
</feature>
<dbReference type="GO" id="GO:0004674">
    <property type="term" value="F:protein serine/threonine kinase activity"/>
    <property type="evidence" value="ECO:0007669"/>
    <property type="project" value="UniProtKB-KW"/>
</dbReference>
<feature type="region of interest" description="Disordered" evidence="14">
    <location>
        <begin position="1"/>
        <end position="25"/>
    </location>
</feature>
<evidence type="ECO:0000256" key="3">
    <source>
        <dbReference type="ARBA" id="ARBA00022679"/>
    </source>
</evidence>
<evidence type="ECO:0000256" key="8">
    <source>
        <dbReference type="ARBA" id="ARBA00038999"/>
    </source>
</evidence>
<keyword evidence="17" id="KW-1185">Reference proteome</keyword>
<dbReference type="PROSITE" id="PS50011">
    <property type="entry name" value="PROTEIN_KINASE_DOM"/>
    <property type="match status" value="1"/>
</dbReference>
<dbReference type="PROSITE" id="PS00107">
    <property type="entry name" value="PROTEIN_KINASE_ATP"/>
    <property type="match status" value="1"/>
</dbReference>
<dbReference type="GO" id="GO:0005524">
    <property type="term" value="F:ATP binding"/>
    <property type="evidence" value="ECO:0007669"/>
    <property type="project" value="UniProtKB-UniRule"/>
</dbReference>
<evidence type="ECO:0000256" key="14">
    <source>
        <dbReference type="SAM" id="MobiDB-lite"/>
    </source>
</evidence>
<keyword evidence="2" id="KW-0597">Phosphoprotein</keyword>
<protein>
    <recommendedName>
        <fullName evidence="8">mitogen-activated protein kinase kinase</fullName>
        <ecNumber evidence="8">2.7.12.2</ecNumber>
    </recommendedName>
</protein>
<proteinExistence type="inferred from homology"/>
<accession>A0A0P1KTC6</accession>
<evidence type="ECO:0000256" key="11">
    <source>
        <dbReference type="ARBA" id="ARBA00051693"/>
    </source>
</evidence>
<evidence type="ECO:0000256" key="1">
    <source>
        <dbReference type="ARBA" id="ARBA00022527"/>
    </source>
</evidence>
<keyword evidence="4 12" id="KW-0547">Nucleotide-binding</keyword>
<comment type="similarity">
    <text evidence="7">Belongs to the protein kinase superfamily. STE Ser/Thr protein kinase family. MAP kinase kinase subfamily.</text>
</comment>
<dbReference type="Gene3D" id="1.10.510.10">
    <property type="entry name" value="Transferase(Phosphotransferase) domain 1"/>
    <property type="match status" value="1"/>
</dbReference>
<dbReference type="Pfam" id="PF00069">
    <property type="entry name" value="Pkinase"/>
    <property type="match status" value="1"/>
</dbReference>
<evidence type="ECO:0000256" key="9">
    <source>
        <dbReference type="ARBA" id="ARBA00049014"/>
    </source>
</evidence>
<evidence type="ECO:0000256" key="7">
    <source>
        <dbReference type="ARBA" id="ARBA00038035"/>
    </source>
</evidence>
<evidence type="ECO:0000313" key="17">
    <source>
        <dbReference type="Proteomes" id="UP000236544"/>
    </source>
</evidence>
<evidence type="ECO:0000256" key="10">
    <source>
        <dbReference type="ARBA" id="ARBA00049299"/>
    </source>
</evidence>
<dbReference type="Proteomes" id="UP000236544">
    <property type="component" value="Unassembled WGS sequence"/>
</dbReference>
<evidence type="ECO:0000256" key="5">
    <source>
        <dbReference type="ARBA" id="ARBA00022777"/>
    </source>
</evidence>
<dbReference type="PANTHER" id="PTHR48013">
    <property type="entry name" value="DUAL SPECIFICITY MITOGEN-ACTIVATED PROTEIN KINASE KINASE 5-RELATED"/>
    <property type="match status" value="1"/>
</dbReference>
<evidence type="ECO:0000256" key="13">
    <source>
        <dbReference type="RuleBase" id="RU000304"/>
    </source>
</evidence>
<keyword evidence="1 13" id="KW-0723">Serine/threonine-protein kinase</keyword>
<dbReference type="AlphaFoldDB" id="A0A0P1KTC6"/>
<dbReference type="PANTHER" id="PTHR48013:SF9">
    <property type="entry name" value="DUAL SPECIFICITY MITOGEN-ACTIVATED PROTEIN KINASE KINASE 5"/>
    <property type="match status" value="1"/>
</dbReference>
<dbReference type="GO" id="GO:0071507">
    <property type="term" value="P:pheromone response MAPK cascade"/>
    <property type="evidence" value="ECO:0007669"/>
    <property type="project" value="UniProtKB-ARBA"/>
</dbReference>
<dbReference type="GO" id="GO:0004708">
    <property type="term" value="F:MAP kinase kinase activity"/>
    <property type="evidence" value="ECO:0007669"/>
    <property type="project" value="UniProtKB-EC"/>
</dbReference>
<evidence type="ECO:0000256" key="6">
    <source>
        <dbReference type="ARBA" id="ARBA00022840"/>
    </source>
</evidence>
<dbReference type="FunFam" id="1.10.510.10:FF:000921">
    <property type="entry name" value="Serine/threonine-protein kinase STE7"/>
    <property type="match status" value="1"/>
</dbReference>
<dbReference type="SMART" id="SM00220">
    <property type="entry name" value="S_TKc"/>
    <property type="match status" value="1"/>
</dbReference>
<evidence type="ECO:0000256" key="2">
    <source>
        <dbReference type="ARBA" id="ARBA00022553"/>
    </source>
</evidence>
<evidence type="ECO:0000259" key="15">
    <source>
        <dbReference type="PROSITE" id="PS50011"/>
    </source>
</evidence>
<organism evidence="16 17">
    <name type="scientific">Lachancea quebecensis</name>
    <dbReference type="NCBI Taxonomy" id="1654605"/>
    <lineage>
        <taxon>Eukaryota</taxon>
        <taxon>Fungi</taxon>
        <taxon>Dikarya</taxon>
        <taxon>Ascomycota</taxon>
        <taxon>Saccharomycotina</taxon>
        <taxon>Saccharomycetes</taxon>
        <taxon>Saccharomycetales</taxon>
        <taxon>Saccharomycetaceae</taxon>
        <taxon>Lachancea</taxon>
    </lineage>
</organism>
<keyword evidence="3" id="KW-0808">Transferase</keyword>
<dbReference type="GO" id="GO:0051286">
    <property type="term" value="C:cell tip"/>
    <property type="evidence" value="ECO:0007669"/>
    <property type="project" value="UniProtKB-ARBA"/>
</dbReference>
<dbReference type="InterPro" id="IPR000719">
    <property type="entry name" value="Prot_kinase_dom"/>
</dbReference>
<dbReference type="InterPro" id="IPR008271">
    <property type="entry name" value="Ser/Thr_kinase_AS"/>
</dbReference>
<name>A0A0P1KTC6_9SACH</name>
<comment type="catalytic activity">
    <reaction evidence="9">
        <text>L-seryl-[protein] + ATP = O-phospho-L-seryl-[protein] + ADP + H(+)</text>
        <dbReference type="Rhea" id="RHEA:17989"/>
        <dbReference type="Rhea" id="RHEA-COMP:9863"/>
        <dbReference type="Rhea" id="RHEA-COMP:11604"/>
        <dbReference type="ChEBI" id="CHEBI:15378"/>
        <dbReference type="ChEBI" id="CHEBI:29999"/>
        <dbReference type="ChEBI" id="CHEBI:30616"/>
        <dbReference type="ChEBI" id="CHEBI:83421"/>
        <dbReference type="ChEBI" id="CHEBI:456216"/>
        <dbReference type="EC" id="2.7.12.2"/>
    </reaction>
</comment>
<dbReference type="EMBL" id="LN890539">
    <property type="protein sequence ID" value="CUS23067.1"/>
    <property type="molecule type" value="Genomic_DNA"/>
</dbReference>
<keyword evidence="6 12" id="KW-0067">ATP-binding</keyword>
<evidence type="ECO:0000256" key="12">
    <source>
        <dbReference type="PROSITE-ProRule" id="PRU10141"/>
    </source>
</evidence>
<dbReference type="OrthoDB" id="10252354at2759"/>
<gene>
    <name evidence="16" type="ORF">LAQU0_S08e01398g</name>
</gene>
<dbReference type="InterPro" id="IPR011009">
    <property type="entry name" value="Kinase-like_dom_sf"/>
</dbReference>
<dbReference type="Gene3D" id="3.30.200.20">
    <property type="entry name" value="Phosphorylase Kinase, domain 1"/>
    <property type="match status" value="1"/>
</dbReference>
<feature type="compositionally biased region" description="Low complexity" evidence="14">
    <location>
        <begin position="84"/>
        <end position="95"/>
    </location>
</feature>
<evidence type="ECO:0000313" key="16">
    <source>
        <dbReference type="EMBL" id="CUS23067.1"/>
    </source>
</evidence>
<reference evidence="17" key="1">
    <citation type="submission" date="2015-10" db="EMBL/GenBank/DDBJ databases">
        <authorList>
            <person name="Devillers H."/>
        </authorList>
    </citation>
    <scope>NUCLEOTIDE SEQUENCE [LARGE SCALE GENOMIC DNA]</scope>
</reference>
<comment type="catalytic activity">
    <reaction evidence="10">
        <text>L-threonyl-[protein] + ATP = O-phospho-L-threonyl-[protein] + ADP + H(+)</text>
        <dbReference type="Rhea" id="RHEA:46608"/>
        <dbReference type="Rhea" id="RHEA-COMP:11060"/>
        <dbReference type="Rhea" id="RHEA-COMP:11605"/>
        <dbReference type="ChEBI" id="CHEBI:15378"/>
        <dbReference type="ChEBI" id="CHEBI:30013"/>
        <dbReference type="ChEBI" id="CHEBI:30616"/>
        <dbReference type="ChEBI" id="CHEBI:61977"/>
        <dbReference type="ChEBI" id="CHEBI:456216"/>
        <dbReference type="EC" id="2.7.12.2"/>
    </reaction>
</comment>
<evidence type="ECO:0000256" key="4">
    <source>
        <dbReference type="ARBA" id="ARBA00022741"/>
    </source>
</evidence>
<dbReference type="PROSITE" id="PS00108">
    <property type="entry name" value="PROTEIN_KINASE_ST"/>
    <property type="match status" value="1"/>
</dbReference>
<dbReference type="EC" id="2.7.12.2" evidence="8"/>
<comment type="catalytic activity">
    <reaction evidence="11">
        <text>L-tyrosyl-[protein] + ATP = O-phospho-L-tyrosyl-[protein] + ADP + H(+)</text>
        <dbReference type="Rhea" id="RHEA:10596"/>
        <dbReference type="Rhea" id="RHEA-COMP:10136"/>
        <dbReference type="Rhea" id="RHEA-COMP:20101"/>
        <dbReference type="ChEBI" id="CHEBI:15378"/>
        <dbReference type="ChEBI" id="CHEBI:30616"/>
        <dbReference type="ChEBI" id="CHEBI:46858"/>
        <dbReference type="ChEBI" id="CHEBI:61978"/>
        <dbReference type="ChEBI" id="CHEBI:456216"/>
        <dbReference type="EC" id="2.7.12.2"/>
    </reaction>
</comment>
<dbReference type="InterPro" id="IPR017441">
    <property type="entry name" value="Protein_kinase_ATP_BS"/>
</dbReference>